<keyword evidence="1" id="KW-0732">Signal</keyword>
<dbReference type="InterPro" id="IPR015943">
    <property type="entry name" value="WD40/YVTN_repeat-like_dom_sf"/>
</dbReference>
<keyword evidence="3" id="KW-1185">Reference proteome</keyword>
<gene>
    <name evidence="2" type="ORF">OJ997_01820</name>
</gene>
<name>A0A9X3S7D0_9ACTN</name>
<accession>A0A9X3S7D0</accession>
<organism evidence="2 3">
    <name type="scientific">Solirubrobacter phytolaccae</name>
    <dbReference type="NCBI Taxonomy" id="1404360"/>
    <lineage>
        <taxon>Bacteria</taxon>
        <taxon>Bacillati</taxon>
        <taxon>Actinomycetota</taxon>
        <taxon>Thermoleophilia</taxon>
        <taxon>Solirubrobacterales</taxon>
        <taxon>Solirubrobacteraceae</taxon>
        <taxon>Solirubrobacter</taxon>
    </lineage>
</organism>
<dbReference type="Gene3D" id="2.130.10.10">
    <property type="entry name" value="YVTN repeat-like/Quinoprotein amine dehydrogenase"/>
    <property type="match status" value="1"/>
</dbReference>
<dbReference type="RefSeq" id="WP_270023283.1">
    <property type="nucleotide sequence ID" value="NZ_JAPDDP010000002.1"/>
</dbReference>
<evidence type="ECO:0000313" key="3">
    <source>
        <dbReference type="Proteomes" id="UP001147653"/>
    </source>
</evidence>
<feature type="chain" id="PRO_5040769205" evidence="1">
    <location>
        <begin position="17"/>
        <end position="703"/>
    </location>
</feature>
<dbReference type="InterPro" id="IPR021655">
    <property type="entry name" value="Put_metal-bd"/>
</dbReference>
<evidence type="ECO:0000256" key="1">
    <source>
        <dbReference type="SAM" id="SignalP"/>
    </source>
</evidence>
<evidence type="ECO:0000313" key="2">
    <source>
        <dbReference type="EMBL" id="MDA0179016.1"/>
    </source>
</evidence>
<sequence length="703" mass="70530">MVAALCTLAGASTASAVVPGGIYATGCLSNAVAAGCTNIGSPFAGAPTDIAVSPDGANVYVTTSGNALLVFARDPASGQLALAQCLRTGVLAGCTAMPVTLPLSSPTSIAITPDGGSVYVANAGTSAIHEFDRGAGGGLSFKPGSPCIANGGGPPPLNACIDARAMSVPQDLAIEGSTLYVASSGAVGGVSALVIGPGGALGQSNSGAECVQQANNDNCLTSPGLGGANSIVARGDRVYASSTSRIVTIKRDTGSGLLQVAAGPNACFGAALAGCLTYPEVTAGVADLAAAADGPIYATIAASDTQAGRVLTLDPVAEGLGRRGGAAGCVTNGAVAGCATGRSLATTVASHLIATPDGQDVYATGTGVVELDRTGNLTPRNDARGCVQTTAVINACNAFASLGTPTDLAVAPDGRHLYAISSAGRLVTLRRDSSGPLCNHVATTVGHGSVSALSIPCYDPDGDPLTFSTINPPTLGTLGAFDHGAASVIYAAPQGQNGSTTILFRASYTSFGTFEGDGSVQVHVTGAPNVVPAGLDADGDGFMAGQDCNDGNRNIRPGATEIKGNNIDENCDGVAEPFPTLTSGVLHNWSYTKRGSTFTLKTLKVTQQFPKGWKVTIKCSGKKCPFRSKTLKAGKISKQASSVISSLTKKQRKFRVGQTVEIWVSAPSFNTKVARITLKKGKQPAIVPYCVLPGSTKVQKTCT</sequence>
<comment type="caution">
    <text evidence="2">The sequence shown here is derived from an EMBL/GenBank/DDBJ whole genome shotgun (WGS) entry which is preliminary data.</text>
</comment>
<dbReference type="EMBL" id="JAPDDP010000002">
    <property type="protein sequence ID" value="MDA0179016.1"/>
    <property type="molecule type" value="Genomic_DNA"/>
</dbReference>
<dbReference type="SUPFAM" id="SSF75011">
    <property type="entry name" value="3-carboxy-cis,cis-mucoante lactonizing enzyme"/>
    <property type="match status" value="1"/>
</dbReference>
<dbReference type="SUPFAM" id="SSF63825">
    <property type="entry name" value="YWTD domain"/>
    <property type="match status" value="1"/>
</dbReference>
<dbReference type="Pfam" id="PF11617">
    <property type="entry name" value="Cu-binding_MopE"/>
    <property type="match status" value="1"/>
</dbReference>
<dbReference type="AlphaFoldDB" id="A0A9X3S7D0"/>
<dbReference type="Proteomes" id="UP001147653">
    <property type="component" value="Unassembled WGS sequence"/>
</dbReference>
<proteinExistence type="predicted"/>
<feature type="signal peptide" evidence="1">
    <location>
        <begin position="1"/>
        <end position="16"/>
    </location>
</feature>
<reference evidence="2" key="1">
    <citation type="submission" date="2022-10" db="EMBL/GenBank/DDBJ databases">
        <title>The WGS of Solirubrobacter phytolaccae KCTC 29190.</title>
        <authorList>
            <person name="Jiang Z."/>
        </authorList>
    </citation>
    <scope>NUCLEOTIDE SEQUENCE</scope>
    <source>
        <strain evidence="2">KCTC 29190</strain>
    </source>
</reference>
<protein>
    <submittedName>
        <fullName evidence="2">MopE-related protein</fullName>
    </submittedName>
</protein>